<dbReference type="SUPFAM" id="SSF81321">
    <property type="entry name" value="Family A G protein-coupled receptor-like"/>
    <property type="match status" value="1"/>
</dbReference>
<name>A0A2A6BXT7_PRIPA</name>
<dbReference type="InterPro" id="IPR017452">
    <property type="entry name" value="GPCR_Rhodpsn_7TM"/>
</dbReference>
<dbReference type="PANTHER" id="PTHR24235:SF3">
    <property type="entry name" value="G-PROTEIN COUPLED RECEPTOR NPR-8-RELATED"/>
    <property type="match status" value="1"/>
</dbReference>
<evidence type="ECO:0000256" key="2">
    <source>
        <dbReference type="ARBA" id="ARBA00010663"/>
    </source>
</evidence>
<dbReference type="AlphaFoldDB" id="A0A2A6BXT7"/>
<dbReference type="PRINTS" id="PR00237">
    <property type="entry name" value="GPCRRHODOPSN"/>
</dbReference>
<evidence type="ECO:0000256" key="5">
    <source>
        <dbReference type="ARBA" id="ARBA00023040"/>
    </source>
</evidence>
<accession>A0A2A6BXT7</accession>
<evidence type="ECO:0000256" key="4">
    <source>
        <dbReference type="ARBA" id="ARBA00022989"/>
    </source>
</evidence>
<gene>
    <name evidence="12" type="primary">WBGene00278502</name>
</gene>
<keyword evidence="5 9" id="KW-0297">G-protein coupled receptor</keyword>
<dbReference type="EnsemblMetazoa" id="PPA40133.1">
    <property type="protein sequence ID" value="PPA40133.1"/>
    <property type="gene ID" value="WBGene00278502"/>
</dbReference>
<dbReference type="PROSITE" id="PS00237">
    <property type="entry name" value="G_PROTEIN_RECEP_F1_1"/>
    <property type="match status" value="1"/>
</dbReference>
<reference evidence="12" key="2">
    <citation type="submission" date="2022-06" db="UniProtKB">
        <authorList>
            <consortium name="EnsemblMetazoa"/>
        </authorList>
    </citation>
    <scope>IDENTIFICATION</scope>
    <source>
        <strain evidence="12">PS312</strain>
    </source>
</reference>
<dbReference type="Proteomes" id="UP000005239">
    <property type="component" value="Unassembled WGS sequence"/>
</dbReference>
<dbReference type="Pfam" id="PF00001">
    <property type="entry name" value="7tm_1"/>
    <property type="match status" value="1"/>
</dbReference>
<dbReference type="OrthoDB" id="9046662at2759"/>
<reference evidence="13" key="1">
    <citation type="journal article" date="2008" name="Nat. Genet.">
        <title>The Pristionchus pacificus genome provides a unique perspective on nematode lifestyle and parasitism.</title>
        <authorList>
            <person name="Dieterich C."/>
            <person name="Clifton S.W."/>
            <person name="Schuster L.N."/>
            <person name="Chinwalla A."/>
            <person name="Delehaunty K."/>
            <person name="Dinkelacker I."/>
            <person name="Fulton L."/>
            <person name="Fulton R."/>
            <person name="Godfrey J."/>
            <person name="Minx P."/>
            <person name="Mitreva M."/>
            <person name="Roeseler W."/>
            <person name="Tian H."/>
            <person name="Witte H."/>
            <person name="Yang S.P."/>
            <person name="Wilson R.K."/>
            <person name="Sommer R.J."/>
        </authorList>
    </citation>
    <scope>NUCLEOTIDE SEQUENCE [LARGE SCALE GENOMIC DNA]</scope>
    <source>
        <strain evidence="13">PS312</strain>
    </source>
</reference>
<keyword evidence="3 9" id="KW-0812">Transmembrane</keyword>
<proteinExistence type="inferred from homology"/>
<keyword evidence="13" id="KW-1185">Reference proteome</keyword>
<evidence type="ECO:0000313" key="13">
    <source>
        <dbReference type="Proteomes" id="UP000005239"/>
    </source>
</evidence>
<protein>
    <submittedName>
        <fullName evidence="12">Npr-8</fullName>
    </submittedName>
</protein>
<evidence type="ECO:0000256" key="11">
    <source>
        <dbReference type="SAM" id="Phobius"/>
    </source>
</evidence>
<evidence type="ECO:0000256" key="8">
    <source>
        <dbReference type="ARBA" id="ARBA00023224"/>
    </source>
</evidence>
<organism evidence="12 13">
    <name type="scientific">Pristionchus pacificus</name>
    <name type="common">Parasitic nematode worm</name>
    <dbReference type="NCBI Taxonomy" id="54126"/>
    <lineage>
        <taxon>Eukaryota</taxon>
        <taxon>Metazoa</taxon>
        <taxon>Ecdysozoa</taxon>
        <taxon>Nematoda</taxon>
        <taxon>Chromadorea</taxon>
        <taxon>Rhabditida</taxon>
        <taxon>Rhabditina</taxon>
        <taxon>Diplogasteromorpha</taxon>
        <taxon>Diplogasteroidea</taxon>
        <taxon>Neodiplogasteridae</taxon>
        <taxon>Pristionchus</taxon>
    </lineage>
</organism>
<sequence>MMQEDDIERICPRFPPNYTREPGTNDSLVPFNSTCLEGFFDHLTSQLRKYSDWEETAFTCIYSIISILAVIGNGLVILAVIRKKAMRTSRNVLIVNLALSNLILAVTNIPLLWLPSANFEVEKKGNEGGKKGFQFPYSRFFCKFGNVLPGSNIYCSTCTISVMAIDRYYSVRKLQMGSSRGRIVRAILIAVLIWIFSFILSLPLLIYYDTVMLYVAKDVLVTGEMGEDPRIQSYGWRLCKIDTQMEMGSNEEKFIQMGITVMQVLFLYLVPLVVLSLFNVKLTRFLKMNANQMSKHGSSQRTPIQHNRGITLSLTGAERTKKGSTLQAPTAEKASEKRRSRTTSLLIGMACSYAALWLPFNVVSFVIDMDFLRGDRSAFIIERVDQACKIISMLSICINPLLYGYLNTNFRHEFREIIYAYCLRCAPRERRLAYSQRSFHPEYSSVGVTLRNGSSNGNETVTTGLFSAIRSSFHGSFRRMRSLNNESNGFSSFRSKSSTPSMTNRTTFRYSTRDLSENSANLGVERPEIENESVSVL</sequence>
<dbReference type="PRINTS" id="PR01012">
    <property type="entry name" value="NRPEPTIDEYR"/>
</dbReference>
<accession>A0A8R1UVU9</accession>
<comment type="similarity">
    <text evidence="2 9">Belongs to the G-protein coupled receptor 1 family.</text>
</comment>
<evidence type="ECO:0000256" key="6">
    <source>
        <dbReference type="ARBA" id="ARBA00023136"/>
    </source>
</evidence>
<feature type="transmembrane region" description="Helical" evidence="11">
    <location>
        <begin position="345"/>
        <end position="367"/>
    </location>
</feature>
<feature type="transmembrane region" description="Helical" evidence="11">
    <location>
        <begin position="147"/>
        <end position="165"/>
    </location>
</feature>
<feature type="transmembrane region" description="Helical" evidence="11">
    <location>
        <begin position="56"/>
        <end position="81"/>
    </location>
</feature>
<dbReference type="GO" id="GO:0004983">
    <property type="term" value="F:neuropeptide Y receptor activity"/>
    <property type="evidence" value="ECO:0007669"/>
    <property type="project" value="InterPro"/>
</dbReference>
<feature type="compositionally biased region" description="Low complexity" evidence="10">
    <location>
        <begin position="488"/>
        <end position="501"/>
    </location>
</feature>
<keyword evidence="8 9" id="KW-0807">Transducer</keyword>
<keyword evidence="7 9" id="KW-0675">Receptor</keyword>
<feature type="transmembrane region" description="Helical" evidence="11">
    <location>
        <begin position="186"/>
        <end position="208"/>
    </location>
</feature>
<dbReference type="PROSITE" id="PS50262">
    <property type="entry name" value="G_PROTEIN_RECEP_F1_2"/>
    <property type="match status" value="1"/>
</dbReference>
<keyword evidence="4 11" id="KW-1133">Transmembrane helix</keyword>
<keyword evidence="6 11" id="KW-0472">Membrane</keyword>
<evidence type="ECO:0000256" key="10">
    <source>
        <dbReference type="SAM" id="MobiDB-lite"/>
    </source>
</evidence>
<dbReference type="GO" id="GO:0016020">
    <property type="term" value="C:membrane"/>
    <property type="evidence" value="ECO:0007669"/>
    <property type="project" value="UniProtKB-SubCell"/>
</dbReference>
<dbReference type="SMART" id="SM01381">
    <property type="entry name" value="7TM_GPCR_Srsx"/>
    <property type="match status" value="1"/>
</dbReference>
<comment type="subcellular location">
    <subcellularLocation>
        <location evidence="1">Membrane</location>
        <topology evidence="1">Multi-pass membrane protein</topology>
    </subcellularLocation>
</comment>
<feature type="transmembrane region" description="Helical" evidence="11">
    <location>
        <begin position="93"/>
        <end position="114"/>
    </location>
</feature>
<evidence type="ECO:0000256" key="1">
    <source>
        <dbReference type="ARBA" id="ARBA00004141"/>
    </source>
</evidence>
<evidence type="ECO:0000313" key="12">
    <source>
        <dbReference type="EnsemblMetazoa" id="PPA40133.1"/>
    </source>
</evidence>
<evidence type="ECO:0000256" key="7">
    <source>
        <dbReference type="ARBA" id="ARBA00023170"/>
    </source>
</evidence>
<dbReference type="InterPro" id="IPR000611">
    <property type="entry name" value="NPY_rcpt"/>
</dbReference>
<evidence type="ECO:0000256" key="9">
    <source>
        <dbReference type="RuleBase" id="RU000688"/>
    </source>
</evidence>
<feature type="transmembrane region" description="Helical" evidence="11">
    <location>
        <begin position="254"/>
        <end position="278"/>
    </location>
</feature>
<feature type="region of interest" description="Disordered" evidence="10">
    <location>
        <begin position="488"/>
        <end position="514"/>
    </location>
</feature>
<dbReference type="InterPro" id="IPR000276">
    <property type="entry name" value="GPCR_Rhodpsn"/>
</dbReference>
<dbReference type="Gene3D" id="1.20.1070.10">
    <property type="entry name" value="Rhodopsin 7-helix transmembrane proteins"/>
    <property type="match status" value="1"/>
</dbReference>
<evidence type="ECO:0000256" key="3">
    <source>
        <dbReference type="ARBA" id="ARBA00022692"/>
    </source>
</evidence>
<dbReference type="PANTHER" id="PTHR24235">
    <property type="entry name" value="NEUROPEPTIDE Y RECEPTOR"/>
    <property type="match status" value="1"/>
</dbReference>